<dbReference type="GeneID" id="103489247"/>
<feature type="region of interest" description="Disordered" evidence="7">
    <location>
        <begin position="208"/>
        <end position="256"/>
    </location>
</feature>
<evidence type="ECO:0000256" key="6">
    <source>
        <dbReference type="ARBA" id="ARBA00023242"/>
    </source>
</evidence>
<feature type="domain" description="TCP" evidence="9">
    <location>
        <begin position="243"/>
        <end position="301"/>
    </location>
</feature>
<dbReference type="Proteomes" id="UP001652600">
    <property type="component" value="Chromosome 10"/>
</dbReference>
<dbReference type="GO" id="GO:0043565">
    <property type="term" value="F:sequence-specific DNA binding"/>
    <property type="evidence" value="ECO:0007669"/>
    <property type="project" value="TreeGrafter"/>
</dbReference>
<name>A0A1S3BFB2_CUCME</name>
<keyword evidence="5" id="KW-0804">Transcription</keyword>
<organism evidence="11 12">
    <name type="scientific">Cucumis melo</name>
    <name type="common">Muskmelon</name>
    <dbReference type="NCBI Taxonomy" id="3656"/>
    <lineage>
        <taxon>Eukaryota</taxon>
        <taxon>Viridiplantae</taxon>
        <taxon>Streptophyta</taxon>
        <taxon>Embryophyta</taxon>
        <taxon>Tracheophyta</taxon>
        <taxon>Spermatophyta</taxon>
        <taxon>Magnoliopsida</taxon>
        <taxon>eudicotyledons</taxon>
        <taxon>Gunneridae</taxon>
        <taxon>Pentapetalae</taxon>
        <taxon>rosids</taxon>
        <taxon>fabids</taxon>
        <taxon>Cucurbitales</taxon>
        <taxon>Cucurbitaceae</taxon>
        <taxon>Benincaseae</taxon>
        <taxon>Cucumis</taxon>
    </lineage>
</organism>
<dbReference type="InParanoid" id="A0A1S3BFB2"/>
<keyword evidence="2" id="KW-0217">Developmental protein</keyword>
<dbReference type="RefSeq" id="XP_008446552.2">
    <property type="nucleotide sequence ID" value="XM_008448330.3"/>
</dbReference>
<feature type="domain" description="R" evidence="10">
    <location>
        <begin position="345"/>
        <end position="362"/>
    </location>
</feature>
<dbReference type="GO" id="GO:0003700">
    <property type="term" value="F:DNA-binding transcription factor activity"/>
    <property type="evidence" value="ECO:0007669"/>
    <property type="project" value="InterPro"/>
</dbReference>
<evidence type="ECO:0000256" key="4">
    <source>
        <dbReference type="ARBA" id="ARBA00023125"/>
    </source>
</evidence>
<gene>
    <name evidence="12" type="primary">LOC103489247</name>
</gene>
<keyword evidence="8" id="KW-0732">Signal</keyword>
<evidence type="ECO:0000256" key="2">
    <source>
        <dbReference type="ARBA" id="ARBA00022473"/>
    </source>
</evidence>
<keyword evidence="3" id="KW-0805">Transcription regulation</keyword>
<evidence type="ECO:0000256" key="5">
    <source>
        <dbReference type="ARBA" id="ARBA00023163"/>
    </source>
</evidence>
<evidence type="ECO:0000313" key="12">
    <source>
        <dbReference type="RefSeq" id="XP_008446552.2"/>
    </source>
</evidence>
<evidence type="ECO:0000256" key="8">
    <source>
        <dbReference type="SAM" id="SignalP"/>
    </source>
</evidence>
<keyword evidence="4" id="KW-0238">DNA-binding</keyword>
<dbReference type="InterPro" id="IPR017888">
    <property type="entry name" value="CYC/TB1_R_domain"/>
</dbReference>
<dbReference type="PROSITE" id="PS51369">
    <property type="entry name" value="TCP"/>
    <property type="match status" value="1"/>
</dbReference>
<dbReference type="KEGG" id="cmo:103489247"/>
<keyword evidence="6" id="KW-0539">Nucleus</keyword>
<dbReference type="eggNOG" id="ENOG502QUQ6">
    <property type="taxonomic scope" value="Eukaryota"/>
</dbReference>
<comment type="subcellular location">
    <subcellularLocation>
        <location evidence="1">Nucleus</location>
    </subcellularLocation>
</comment>
<evidence type="ECO:0000256" key="3">
    <source>
        <dbReference type="ARBA" id="ARBA00023015"/>
    </source>
</evidence>
<evidence type="ECO:0000259" key="9">
    <source>
        <dbReference type="PROSITE" id="PS51369"/>
    </source>
</evidence>
<dbReference type="GO" id="GO:2000032">
    <property type="term" value="P:regulation of secondary shoot formation"/>
    <property type="evidence" value="ECO:0007669"/>
    <property type="project" value="TreeGrafter"/>
</dbReference>
<dbReference type="PROSITE" id="PS51370">
    <property type="entry name" value="R"/>
    <property type="match status" value="1"/>
</dbReference>
<dbReference type="InterPro" id="IPR017887">
    <property type="entry name" value="TF_TCP_subgr"/>
</dbReference>
<dbReference type="Pfam" id="PF03634">
    <property type="entry name" value="TCP"/>
    <property type="match status" value="1"/>
</dbReference>
<evidence type="ECO:0000256" key="7">
    <source>
        <dbReference type="SAM" id="MobiDB-lite"/>
    </source>
</evidence>
<evidence type="ECO:0000259" key="10">
    <source>
        <dbReference type="PROSITE" id="PS51370"/>
    </source>
</evidence>
<feature type="chain" id="PRO_5047394104" evidence="8">
    <location>
        <begin position="16"/>
        <end position="479"/>
    </location>
</feature>
<dbReference type="InterPro" id="IPR005333">
    <property type="entry name" value="Transcription_factor_TCP"/>
</dbReference>
<proteinExistence type="predicted"/>
<dbReference type="AlphaFoldDB" id="A0A1S3BFB2"/>
<dbReference type="PANTHER" id="PTHR31072:SF226">
    <property type="entry name" value="TRANSCRIPTION FACTOR TCP18"/>
    <property type="match status" value="1"/>
</dbReference>
<reference evidence="12" key="1">
    <citation type="submission" date="2025-08" db="UniProtKB">
        <authorList>
            <consortium name="RefSeq"/>
        </authorList>
    </citation>
    <scope>IDENTIFICATION</scope>
    <source>
        <tissue evidence="12">Stem</tissue>
    </source>
</reference>
<evidence type="ECO:0000256" key="1">
    <source>
        <dbReference type="ARBA" id="ARBA00004123"/>
    </source>
</evidence>
<feature type="signal peptide" evidence="8">
    <location>
        <begin position="1"/>
        <end position="15"/>
    </location>
</feature>
<accession>A0A1S3BFB2</accession>
<protein>
    <submittedName>
        <fullName evidence="12">Uncharacterized protein LOC103489247</fullName>
    </submittedName>
</protein>
<keyword evidence="11" id="KW-1185">Reference proteome</keyword>
<feature type="compositionally biased region" description="Low complexity" evidence="7">
    <location>
        <begin position="208"/>
        <end position="219"/>
    </location>
</feature>
<sequence length="479" mass="54537">MSPFLLLLLLSITISNNLIISLQRFHFSVLNQIKNLLLSIDKFYRQLDHSSNSNKGISSVEYGSFSHLLLHHFTSFFCSPPRIGLIFCIRGSQLWKMLASSNTNQISSFPFLNQSTTSIEKSIIQIHDENHDDGQNPMSRLFEQQIHPSSLQLIDCYNYNYNNYFNPFLDDHQEFILGHILYSQKLQLLANNSDQIGVIESSNNTNNEAAAATTTHNSSQYKAKTDNSSPKNPRKRSSSEMKKKDRHSKICTSKGPRDRRMRLSLEIARNFFDLQDMLGFDKASKTVEWLFTKSRSAIKEVKEKYLSEAKSKSSCYSSTDLVTNLCKEVLPSGKKRRRRFRIVDKESRYKARVRARERTRAKSIRRGLEVSKSDLEGNPNGVRKLGDVSEENSSNKSKISTHVSLCENEKVLGSEEKNSDSLIMDKRVSKEICSEDIHLLPDSSMDMPSLSLDTMKASSAGLKLLELDEVDGVLIFYGE</sequence>
<dbReference type="GO" id="GO:0005634">
    <property type="term" value="C:nucleus"/>
    <property type="evidence" value="ECO:0007669"/>
    <property type="project" value="UniProtKB-SubCell"/>
</dbReference>
<evidence type="ECO:0000313" key="11">
    <source>
        <dbReference type="Proteomes" id="UP001652600"/>
    </source>
</evidence>
<feature type="region of interest" description="Disordered" evidence="7">
    <location>
        <begin position="368"/>
        <end position="400"/>
    </location>
</feature>
<dbReference type="PANTHER" id="PTHR31072">
    <property type="entry name" value="TRANSCRIPTION FACTOR TCP4-RELATED"/>
    <property type="match status" value="1"/>
</dbReference>